<accession>A0A9D1LNA8</accession>
<proteinExistence type="predicted"/>
<name>A0A9D1LNA8_9FIRM</name>
<reference evidence="1" key="2">
    <citation type="journal article" date="2021" name="PeerJ">
        <title>Extensive microbial diversity within the chicken gut microbiome revealed by metagenomics and culture.</title>
        <authorList>
            <person name="Gilroy R."/>
            <person name="Ravi A."/>
            <person name="Getino M."/>
            <person name="Pursley I."/>
            <person name="Horton D.L."/>
            <person name="Alikhan N.F."/>
            <person name="Baker D."/>
            <person name="Gharbi K."/>
            <person name="Hall N."/>
            <person name="Watson M."/>
            <person name="Adriaenssens E.M."/>
            <person name="Foster-Nyarko E."/>
            <person name="Jarju S."/>
            <person name="Secka A."/>
            <person name="Antonio M."/>
            <person name="Oren A."/>
            <person name="Chaudhuri R.R."/>
            <person name="La Ragione R."/>
            <person name="Hildebrand F."/>
            <person name="Pallen M.J."/>
        </authorList>
    </citation>
    <scope>NUCLEOTIDE SEQUENCE</scope>
    <source>
        <strain evidence="1">ChiGjej1B1-22543</strain>
    </source>
</reference>
<dbReference type="EMBL" id="DVMV01000012">
    <property type="protein sequence ID" value="HIU44998.1"/>
    <property type="molecule type" value="Genomic_DNA"/>
</dbReference>
<evidence type="ECO:0008006" key="3">
    <source>
        <dbReference type="Google" id="ProtNLM"/>
    </source>
</evidence>
<sequence>MTKTSKRKLIVTSALVLGAVATVGATFGALILNGGDKTDTGGLGIGTVEIKNQVVSLAVEVTDATIVLDGKEPDDSYTADDLLHGDVANDREFSLKFTVTGDVNAWTSLSVSFAWDVGKAAADTYLDLPDSDTIEKSVQGSSTSGDGSSTVWTYTKAYTISWDATTYSGGILKYINDQYNQSKDDASALAKLNDFKAAVEASSLTATVTVNLATGA</sequence>
<evidence type="ECO:0000313" key="1">
    <source>
        <dbReference type="EMBL" id="HIU44998.1"/>
    </source>
</evidence>
<comment type="caution">
    <text evidence="1">The sequence shown here is derived from an EMBL/GenBank/DDBJ whole genome shotgun (WGS) entry which is preliminary data.</text>
</comment>
<protein>
    <recommendedName>
        <fullName evidence="3">Camelysin metallo-endopeptidase</fullName>
    </recommendedName>
</protein>
<organism evidence="1 2">
    <name type="scientific">Candidatus Alloenteromonas pullicola</name>
    <dbReference type="NCBI Taxonomy" id="2840784"/>
    <lineage>
        <taxon>Bacteria</taxon>
        <taxon>Bacillati</taxon>
        <taxon>Bacillota</taxon>
        <taxon>Bacillota incertae sedis</taxon>
        <taxon>Candidatus Alloenteromonas</taxon>
    </lineage>
</organism>
<dbReference type="AlphaFoldDB" id="A0A9D1LNA8"/>
<evidence type="ECO:0000313" key="2">
    <source>
        <dbReference type="Proteomes" id="UP000824070"/>
    </source>
</evidence>
<dbReference type="Proteomes" id="UP000824070">
    <property type="component" value="Unassembled WGS sequence"/>
</dbReference>
<reference evidence="1" key="1">
    <citation type="submission" date="2020-10" db="EMBL/GenBank/DDBJ databases">
        <authorList>
            <person name="Gilroy R."/>
        </authorList>
    </citation>
    <scope>NUCLEOTIDE SEQUENCE</scope>
    <source>
        <strain evidence="1">ChiGjej1B1-22543</strain>
    </source>
</reference>
<gene>
    <name evidence="1" type="ORF">IAC52_01735</name>
</gene>